<evidence type="ECO:0000313" key="2">
    <source>
        <dbReference type="Proteomes" id="UP000248817"/>
    </source>
</evidence>
<dbReference type="AlphaFoldDB" id="A0A2V5HWQ1"/>
<gene>
    <name evidence="1" type="ORF">BP00DRAFT_459025</name>
</gene>
<dbReference type="Proteomes" id="UP000248817">
    <property type="component" value="Unassembled WGS sequence"/>
</dbReference>
<organism evidence="1 2">
    <name type="scientific">Aspergillus indologenus CBS 114.80</name>
    <dbReference type="NCBI Taxonomy" id="1450541"/>
    <lineage>
        <taxon>Eukaryota</taxon>
        <taxon>Fungi</taxon>
        <taxon>Dikarya</taxon>
        <taxon>Ascomycota</taxon>
        <taxon>Pezizomycotina</taxon>
        <taxon>Eurotiomycetes</taxon>
        <taxon>Eurotiomycetidae</taxon>
        <taxon>Eurotiales</taxon>
        <taxon>Aspergillaceae</taxon>
        <taxon>Aspergillus</taxon>
        <taxon>Aspergillus subgen. Circumdati</taxon>
    </lineage>
</organism>
<reference evidence="1 2" key="1">
    <citation type="submission" date="2018-02" db="EMBL/GenBank/DDBJ databases">
        <title>The genomes of Aspergillus section Nigri reveals drivers in fungal speciation.</title>
        <authorList>
            <consortium name="DOE Joint Genome Institute"/>
            <person name="Vesth T.C."/>
            <person name="Nybo J."/>
            <person name="Theobald S."/>
            <person name="Brandl J."/>
            <person name="Frisvad J.C."/>
            <person name="Nielsen K.F."/>
            <person name="Lyhne E.K."/>
            <person name="Kogle M.E."/>
            <person name="Kuo A."/>
            <person name="Riley R."/>
            <person name="Clum A."/>
            <person name="Nolan M."/>
            <person name="Lipzen A."/>
            <person name="Salamov A."/>
            <person name="Henrissat B."/>
            <person name="Wiebenga A."/>
            <person name="De vries R.P."/>
            <person name="Grigoriev I.V."/>
            <person name="Mortensen U.H."/>
            <person name="Andersen M.R."/>
            <person name="Baker S.E."/>
        </authorList>
    </citation>
    <scope>NUCLEOTIDE SEQUENCE [LARGE SCALE GENOMIC DNA]</scope>
    <source>
        <strain evidence="1 2">CBS 114.80</strain>
    </source>
</reference>
<keyword evidence="2" id="KW-1185">Reference proteome</keyword>
<proteinExistence type="predicted"/>
<protein>
    <submittedName>
        <fullName evidence="1">Uncharacterized protein</fullName>
    </submittedName>
</protein>
<evidence type="ECO:0000313" key="1">
    <source>
        <dbReference type="EMBL" id="PYI28918.1"/>
    </source>
</evidence>
<name>A0A2V5HWQ1_9EURO</name>
<dbReference type="EMBL" id="KZ825539">
    <property type="protein sequence ID" value="PYI28918.1"/>
    <property type="molecule type" value="Genomic_DNA"/>
</dbReference>
<accession>A0A2V5HWQ1</accession>
<sequence length="102" mass="11972">MGLRRPEGMLRLSASLAVAIVYPKVWEQSWVADILGMLHVTDGQQISNPRLVIGERRRDVQGQRMVLYDRRERVPRGIDLPEKEWDLDCYLHNAQYMRPARQ</sequence>